<evidence type="ECO:0000256" key="3">
    <source>
        <dbReference type="ARBA" id="ARBA00022596"/>
    </source>
</evidence>
<dbReference type="InterPro" id="IPR014710">
    <property type="entry name" value="RmlC-like_jellyroll"/>
</dbReference>
<dbReference type="GeneID" id="106818931"/>
<protein>
    <recommendedName>
        <fullName evidence="10">acireductone dioxygenase (Fe(2+)-requiring)</fullName>
        <ecNumber evidence="10">1.13.11.54</ecNumber>
    </recommendedName>
</protein>
<dbReference type="PANTHER" id="PTHR23418">
    <property type="entry name" value="ACIREDUCTONE DIOXYGENASE"/>
    <property type="match status" value="1"/>
</dbReference>
<comment type="catalytic activity">
    <reaction evidence="1">
        <text>1,2-dihydroxy-5-(methylsulfanyl)pent-1-en-3-one + O2 = 4-methylsulfanyl-2-oxobutanoate + formate + 2 H(+)</text>
        <dbReference type="Rhea" id="RHEA:24504"/>
        <dbReference type="ChEBI" id="CHEBI:15378"/>
        <dbReference type="ChEBI" id="CHEBI:15379"/>
        <dbReference type="ChEBI" id="CHEBI:15740"/>
        <dbReference type="ChEBI" id="CHEBI:16723"/>
        <dbReference type="ChEBI" id="CHEBI:49252"/>
        <dbReference type="EC" id="1.13.11.54"/>
    </reaction>
</comment>
<gene>
    <name evidence="12" type="primary">LOC106818931</name>
</gene>
<dbReference type="InterPro" id="IPR004313">
    <property type="entry name" value="ARD"/>
</dbReference>
<dbReference type="Proteomes" id="UP000695022">
    <property type="component" value="Unplaced"/>
</dbReference>
<evidence type="ECO:0000256" key="2">
    <source>
        <dbReference type="ARBA" id="ARBA00001954"/>
    </source>
</evidence>
<keyword evidence="11" id="KW-1185">Reference proteome</keyword>
<evidence type="ECO:0000313" key="11">
    <source>
        <dbReference type="Proteomes" id="UP000695022"/>
    </source>
</evidence>
<keyword evidence="9" id="KW-0486">Methionine biosynthesis</keyword>
<evidence type="ECO:0000256" key="1">
    <source>
        <dbReference type="ARBA" id="ARBA00000428"/>
    </source>
</evidence>
<evidence type="ECO:0000256" key="9">
    <source>
        <dbReference type="ARBA" id="ARBA00023167"/>
    </source>
</evidence>
<name>A0ABM1F3R4_PRICU</name>
<organism evidence="11 12">
    <name type="scientific">Priapulus caudatus</name>
    <name type="common">Priapulid worm</name>
    <dbReference type="NCBI Taxonomy" id="37621"/>
    <lineage>
        <taxon>Eukaryota</taxon>
        <taxon>Metazoa</taxon>
        <taxon>Ecdysozoa</taxon>
        <taxon>Scalidophora</taxon>
        <taxon>Priapulida</taxon>
        <taxon>Priapulimorpha</taxon>
        <taxon>Priapulimorphida</taxon>
        <taxon>Priapulidae</taxon>
        <taxon>Priapulus</taxon>
    </lineage>
</organism>
<evidence type="ECO:0000256" key="4">
    <source>
        <dbReference type="ARBA" id="ARBA00022605"/>
    </source>
</evidence>
<reference evidence="12" key="1">
    <citation type="submission" date="2025-08" db="UniProtKB">
        <authorList>
            <consortium name="RefSeq"/>
        </authorList>
    </citation>
    <scope>IDENTIFICATION</scope>
</reference>
<evidence type="ECO:0000313" key="12">
    <source>
        <dbReference type="RefSeq" id="XP_014679085.1"/>
    </source>
</evidence>
<dbReference type="RefSeq" id="XP_014679085.1">
    <property type="nucleotide sequence ID" value="XM_014823599.1"/>
</dbReference>
<dbReference type="SUPFAM" id="SSF51182">
    <property type="entry name" value="RmlC-like cupins"/>
    <property type="match status" value="1"/>
</dbReference>
<keyword evidence="7" id="KW-0560">Oxidoreductase</keyword>
<proteinExistence type="predicted"/>
<comment type="cofactor">
    <cofactor evidence="2">
        <name>Fe(2+)</name>
        <dbReference type="ChEBI" id="CHEBI:29033"/>
    </cofactor>
</comment>
<keyword evidence="3" id="KW-0533">Nickel</keyword>
<dbReference type="EC" id="1.13.11.54" evidence="10"/>
<keyword evidence="8" id="KW-0408">Iron</keyword>
<dbReference type="PANTHER" id="PTHR23418:SF0">
    <property type="entry name" value="ACIREDUCTONE DIOXYGENASE"/>
    <property type="match status" value="1"/>
</dbReference>
<keyword evidence="6" id="KW-0223">Dioxygenase</keyword>
<evidence type="ECO:0000256" key="10">
    <source>
        <dbReference type="ARBA" id="ARBA00039005"/>
    </source>
</evidence>
<evidence type="ECO:0000256" key="7">
    <source>
        <dbReference type="ARBA" id="ARBA00023002"/>
    </source>
</evidence>
<dbReference type="Pfam" id="PF03079">
    <property type="entry name" value="ARD"/>
    <property type="match status" value="1"/>
</dbReference>
<evidence type="ECO:0000256" key="8">
    <source>
        <dbReference type="ARBA" id="ARBA00023004"/>
    </source>
</evidence>
<evidence type="ECO:0000256" key="5">
    <source>
        <dbReference type="ARBA" id="ARBA00022723"/>
    </source>
</evidence>
<sequence>MDPDKAETWDKIKKLREEKGYCYEDEVTLSKKTLGDKYEPLLETFYKEHIHENDEIRYVQDGSGYFDIRDKNDQWIRLEVTKGCMLIEPAGLYHRFSMDSKDYIKAGRFFIGVSVWTPHYRPQAETHPTRVAYLKSQQKQA</sequence>
<evidence type="ECO:0000256" key="6">
    <source>
        <dbReference type="ARBA" id="ARBA00022964"/>
    </source>
</evidence>
<dbReference type="InterPro" id="IPR011051">
    <property type="entry name" value="RmlC_Cupin_sf"/>
</dbReference>
<keyword evidence="4" id="KW-0028">Amino-acid biosynthesis</keyword>
<dbReference type="Gene3D" id="2.60.120.10">
    <property type="entry name" value="Jelly Rolls"/>
    <property type="match status" value="1"/>
</dbReference>
<keyword evidence="5" id="KW-0479">Metal-binding</keyword>
<accession>A0ABM1F3R4</accession>
<dbReference type="CDD" id="cd02232">
    <property type="entry name" value="cupin_ARD"/>
    <property type="match status" value="1"/>
</dbReference>